<dbReference type="STRING" id="1122169.Lsha_0544"/>
<dbReference type="Gene3D" id="3.90.70.10">
    <property type="entry name" value="Cysteine proteinases"/>
    <property type="match status" value="1"/>
</dbReference>
<keyword evidence="1" id="KW-0645">Protease</keyword>
<protein>
    <submittedName>
        <fullName evidence="1">Cysteine protease</fullName>
    </submittedName>
</protein>
<evidence type="ECO:0000313" key="1">
    <source>
        <dbReference type="EMBL" id="KTD64605.1"/>
    </source>
</evidence>
<comment type="caution">
    <text evidence="1">The sequence shown here is derived from an EMBL/GenBank/DDBJ whole genome shotgun (WGS) entry which is preliminary data.</text>
</comment>
<keyword evidence="1" id="KW-0378">Hydrolase</keyword>
<dbReference type="OrthoDB" id="5633948at2"/>
<proteinExistence type="predicted"/>
<dbReference type="CDD" id="cd02619">
    <property type="entry name" value="Peptidase_C1"/>
    <property type="match status" value="1"/>
</dbReference>
<dbReference type="RefSeq" id="WP_018575761.1">
    <property type="nucleotide sequence ID" value="NZ_KB892381.1"/>
</dbReference>
<dbReference type="GO" id="GO:0006508">
    <property type="term" value="P:proteolysis"/>
    <property type="evidence" value="ECO:0007669"/>
    <property type="project" value="UniProtKB-KW"/>
</dbReference>
<dbReference type="EMBL" id="LNYW01000017">
    <property type="protein sequence ID" value="KTD64605.1"/>
    <property type="molecule type" value="Genomic_DNA"/>
</dbReference>
<dbReference type="SUPFAM" id="SSF54001">
    <property type="entry name" value="Cysteine proteinases"/>
    <property type="match status" value="1"/>
</dbReference>
<dbReference type="InterPro" id="IPR038765">
    <property type="entry name" value="Papain-like_cys_pep_sf"/>
</dbReference>
<dbReference type="InterPro" id="IPR013128">
    <property type="entry name" value="Peptidase_C1A"/>
</dbReference>
<sequence>MLTILGKWTAVSGALILSAQLYAGAVEIIGNIPIVIEYDDEDYSPIKKEQHKVIVQQLRLSPAAKKVLAKRVEDSALLESDLFHDTKVEPYVNLGMNGTPALDQGVHGSCVTFATTAALDAIIGKGDYISQLCSLSLGSYLYRHKMTDNSGWDGTFGPDVLKQYQHYGLVTKKYQYDEGCAGVKRYPTNTEGKTGKLMSINEYTANSFPLEHYATWEHLVELEQSFSKNHNPAALLRAVRKHLREGNRIVFGALIDVDQKYAGALGSYQKAHDSWILTKEITNRIKRGDLSGGHQMLIIGYDDQAVVVDAQGKVHKGLLIIRNSWGPRAGHSGNFYMSYNYFKTLCDEAQVIIPIN</sequence>
<dbReference type="InterPro" id="IPR004134">
    <property type="entry name" value="Peptidase_C1B"/>
</dbReference>
<organism evidence="1 2">
    <name type="scientific">Legionella shakespearei DSM 23087</name>
    <dbReference type="NCBI Taxonomy" id="1122169"/>
    <lineage>
        <taxon>Bacteria</taxon>
        <taxon>Pseudomonadati</taxon>
        <taxon>Pseudomonadota</taxon>
        <taxon>Gammaproteobacteria</taxon>
        <taxon>Legionellales</taxon>
        <taxon>Legionellaceae</taxon>
        <taxon>Legionella</taxon>
    </lineage>
</organism>
<keyword evidence="2" id="KW-1185">Reference proteome</keyword>
<evidence type="ECO:0000313" key="2">
    <source>
        <dbReference type="Proteomes" id="UP000054600"/>
    </source>
</evidence>
<dbReference type="eggNOG" id="COG4870">
    <property type="taxonomic scope" value="Bacteria"/>
</dbReference>
<accession>A0A0W0Z668</accession>
<dbReference type="PATRIC" id="fig|1122169.6.peg.621"/>
<dbReference type="Proteomes" id="UP000054600">
    <property type="component" value="Unassembled WGS sequence"/>
</dbReference>
<dbReference type="PANTHER" id="PTHR12411">
    <property type="entry name" value="CYSTEINE PROTEASE FAMILY C1-RELATED"/>
    <property type="match status" value="1"/>
</dbReference>
<dbReference type="AlphaFoldDB" id="A0A0W0Z668"/>
<name>A0A0W0Z668_9GAMM</name>
<gene>
    <name evidence="1" type="ORF">Lsha_0544</name>
</gene>
<dbReference type="Pfam" id="PF03051">
    <property type="entry name" value="Peptidase_C1_2"/>
    <property type="match status" value="1"/>
</dbReference>
<dbReference type="GO" id="GO:0070005">
    <property type="term" value="F:cysteine-type aminopeptidase activity"/>
    <property type="evidence" value="ECO:0007669"/>
    <property type="project" value="InterPro"/>
</dbReference>
<reference evidence="1 2" key="1">
    <citation type="submission" date="2015-11" db="EMBL/GenBank/DDBJ databases">
        <title>Genomic analysis of 38 Legionella species identifies large and diverse effector repertoires.</title>
        <authorList>
            <person name="Burstein D."/>
            <person name="Amaro F."/>
            <person name="Zusman T."/>
            <person name="Lifshitz Z."/>
            <person name="Cohen O."/>
            <person name="Gilbert J.A."/>
            <person name="Pupko T."/>
            <person name="Shuman H.A."/>
            <person name="Segal G."/>
        </authorList>
    </citation>
    <scope>NUCLEOTIDE SEQUENCE [LARGE SCALE GENOMIC DNA]</scope>
    <source>
        <strain evidence="1 2">ATCC 49655</strain>
    </source>
</reference>